<name>A0A2Z6M459_TRISU</name>
<gene>
    <name evidence="1" type="ORF">TSUD_89480</name>
</gene>
<dbReference type="AlphaFoldDB" id="A0A2Z6M459"/>
<protein>
    <submittedName>
        <fullName evidence="1">Uncharacterized protein</fullName>
    </submittedName>
</protein>
<keyword evidence="2" id="KW-1185">Reference proteome</keyword>
<evidence type="ECO:0000313" key="1">
    <source>
        <dbReference type="EMBL" id="GAU15724.1"/>
    </source>
</evidence>
<sequence>MPAEPGIAFGLIRAGVLKNATAAEPGATQSYLAAVNWSFLLINQFVESRSQFQNGLVNNAFSAALRAFLLNATAAEPGAAQSYSATVGEAEPATASGLMWTGDLQNATVAEPGASQTCSRI</sequence>
<dbReference type="EMBL" id="DF973154">
    <property type="protein sequence ID" value="GAU15724.1"/>
    <property type="molecule type" value="Genomic_DNA"/>
</dbReference>
<accession>A0A2Z6M459</accession>
<evidence type="ECO:0000313" key="2">
    <source>
        <dbReference type="Proteomes" id="UP000242715"/>
    </source>
</evidence>
<reference evidence="2" key="1">
    <citation type="journal article" date="2017" name="Front. Plant Sci.">
        <title>Climate Clever Clovers: New Paradigm to Reduce the Environmental Footprint of Ruminants by Breeding Low Methanogenic Forages Utilizing Haplotype Variation.</title>
        <authorList>
            <person name="Kaur P."/>
            <person name="Appels R."/>
            <person name="Bayer P.E."/>
            <person name="Keeble-Gagnere G."/>
            <person name="Wang J."/>
            <person name="Hirakawa H."/>
            <person name="Shirasawa K."/>
            <person name="Vercoe P."/>
            <person name="Stefanova K."/>
            <person name="Durmic Z."/>
            <person name="Nichols P."/>
            <person name="Revell C."/>
            <person name="Isobe S.N."/>
            <person name="Edwards D."/>
            <person name="Erskine W."/>
        </authorList>
    </citation>
    <scope>NUCLEOTIDE SEQUENCE [LARGE SCALE GENOMIC DNA]</scope>
    <source>
        <strain evidence="2">cv. Daliak</strain>
    </source>
</reference>
<organism evidence="1 2">
    <name type="scientific">Trifolium subterraneum</name>
    <name type="common">Subterranean clover</name>
    <dbReference type="NCBI Taxonomy" id="3900"/>
    <lineage>
        <taxon>Eukaryota</taxon>
        <taxon>Viridiplantae</taxon>
        <taxon>Streptophyta</taxon>
        <taxon>Embryophyta</taxon>
        <taxon>Tracheophyta</taxon>
        <taxon>Spermatophyta</taxon>
        <taxon>Magnoliopsida</taxon>
        <taxon>eudicotyledons</taxon>
        <taxon>Gunneridae</taxon>
        <taxon>Pentapetalae</taxon>
        <taxon>rosids</taxon>
        <taxon>fabids</taxon>
        <taxon>Fabales</taxon>
        <taxon>Fabaceae</taxon>
        <taxon>Papilionoideae</taxon>
        <taxon>50 kb inversion clade</taxon>
        <taxon>NPAAA clade</taxon>
        <taxon>Hologalegina</taxon>
        <taxon>IRL clade</taxon>
        <taxon>Trifolieae</taxon>
        <taxon>Trifolium</taxon>
    </lineage>
</organism>
<dbReference type="OrthoDB" id="10560488at2759"/>
<dbReference type="Proteomes" id="UP000242715">
    <property type="component" value="Unassembled WGS sequence"/>
</dbReference>
<proteinExistence type="predicted"/>